<evidence type="ECO:0008006" key="4">
    <source>
        <dbReference type="Google" id="ProtNLM"/>
    </source>
</evidence>
<name>A0ABM8UTC1_9BACT</name>
<dbReference type="InterPro" id="IPR026341">
    <property type="entry name" value="T9SS_type_B"/>
</dbReference>
<evidence type="ECO:0000313" key="2">
    <source>
        <dbReference type="EMBL" id="CAG5071504.1"/>
    </source>
</evidence>
<dbReference type="RefSeq" id="WP_215234828.1">
    <property type="nucleotide sequence ID" value="NZ_CAJRAU010000005.1"/>
</dbReference>
<proteinExistence type="predicted"/>
<sequence>MRFCLLIFLTILVANIRAFAQTSPSSYFTLTPNSACSVSTYFEAMYTGNLLPHKGFTSERDLGNMYVAVSDDFIFEWEWVDGMMVAGSGLGPFKVYWLSTGIKTVILTITNVKLPENKIVIKKTVTIAQAEVSARWEHATCTNDKGKITVVGEGGTAPYLYSIDSVHFQTDSVFVVAPGYHQLAVKEAGGCVSTVKPLRIDPVDEVILNIPDDNVTICAGQGIKLANTSNAISHTWSPAAGLDDPTAKEPFATPSQTTTYTVTGTLDCKTAQRTVTVEVIPGITVHVTGDTRVDPNTPVQLNAFVSEQGLGNISYVWTPEVGLNNAAISDPIASIDQETTYQVTATSPEGCTASTSTTLSLKKASAIFMPGIFSPNGDGKNETFSPQNGGDITFNKFIIYSRSGEVVYFSDKTDCKWDGSYRGQQAGSGDYFYKIEGVTSKGVAVSKEGSVLLIR</sequence>
<evidence type="ECO:0000256" key="1">
    <source>
        <dbReference type="SAM" id="SignalP"/>
    </source>
</evidence>
<accession>A0ABM8UTC1</accession>
<gene>
    <name evidence="2" type="ORF">DYBT9623_03503</name>
</gene>
<keyword evidence="3" id="KW-1185">Reference proteome</keyword>
<protein>
    <recommendedName>
        <fullName evidence="4">Gliding motility-associated C-terminal domain-containing protein</fullName>
    </recommendedName>
</protein>
<organism evidence="2 3">
    <name type="scientific">Dyadobacter linearis</name>
    <dbReference type="NCBI Taxonomy" id="2823330"/>
    <lineage>
        <taxon>Bacteria</taxon>
        <taxon>Pseudomonadati</taxon>
        <taxon>Bacteroidota</taxon>
        <taxon>Cytophagia</taxon>
        <taxon>Cytophagales</taxon>
        <taxon>Spirosomataceae</taxon>
        <taxon>Dyadobacter</taxon>
    </lineage>
</organism>
<keyword evidence="1" id="KW-0732">Signal</keyword>
<reference evidence="2 3" key="1">
    <citation type="submission" date="2021-04" db="EMBL/GenBank/DDBJ databases">
        <authorList>
            <person name="Rodrigo-Torres L."/>
            <person name="Arahal R. D."/>
            <person name="Lucena T."/>
        </authorList>
    </citation>
    <scope>NUCLEOTIDE SEQUENCE [LARGE SCALE GENOMIC DNA]</scope>
    <source>
        <strain evidence="2 3">CECT 9623</strain>
    </source>
</reference>
<dbReference type="EMBL" id="CAJRAU010000005">
    <property type="protein sequence ID" value="CAG5071504.1"/>
    <property type="molecule type" value="Genomic_DNA"/>
</dbReference>
<evidence type="ECO:0000313" key="3">
    <source>
        <dbReference type="Proteomes" id="UP000679725"/>
    </source>
</evidence>
<dbReference type="NCBIfam" id="TIGR04131">
    <property type="entry name" value="Bac_Flav_CTERM"/>
    <property type="match status" value="1"/>
</dbReference>
<dbReference type="Pfam" id="PF13585">
    <property type="entry name" value="CHU_C"/>
    <property type="match status" value="1"/>
</dbReference>
<comment type="caution">
    <text evidence="2">The sequence shown here is derived from an EMBL/GenBank/DDBJ whole genome shotgun (WGS) entry which is preliminary data.</text>
</comment>
<dbReference type="Proteomes" id="UP000679725">
    <property type="component" value="Unassembled WGS sequence"/>
</dbReference>
<feature type="chain" id="PRO_5045665245" description="Gliding motility-associated C-terminal domain-containing protein" evidence="1">
    <location>
        <begin position="21"/>
        <end position="455"/>
    </location>
</feature>
<feature type="signal peptide" evidence="1">
    <location>
        <begin position="1"/>
        <end position="20"/>
    </location>
</feature>